<protein>
    <recommendedName>
        <fullName evidence="4">Oxaloacetate decarboxylase</fullName>
    </recommendedName>
</protein>
<organism evidence="2 3">
    <name type="scientific">Anaeromicropila herbilytica</name>
    <dbReference type="NCBI Taxonomy" id="2785025"/>
    <lineage>
        <taxon>Bacteria</taxon>
        <taxon>Bacillati</taxon>
        <taxon>Bacillota</taxon>
        <taxon>Clostridia</taxon>
        <taxon>Lachnospirales</taxon>
        <taxon>Lachnospiraceae</taxon>
        <taxon>Anaeromicropila</taxon>
    </lineage>
</organism>
<name>A0A7R7EK85_9FIRM</name>
<dbReference type="RefSeq" id="WP_271715558.1">
    <property type="nucleotide sequence ID" value="NZ_AP024169.1"/>
</dbReference>
<reference evidence="2 3" key="1">
    <citation type="submission" date="2020-11" db="EMBL/GenBank/DDBJ databases">
        <title>Draft genome sequencing of a Lachnospiraceae strain isolated from anoxic soil subjected to BSD treatment.</title>
        <authorList>
            <person name="Uek A."/>
            <person name="Tonouchi A."/>
        </authorList>
    </citation>
    <scope>NUCLEOTIDE SEQUENCE [LARGE SCALE GENOMIC DNA]</scope>
    <source>
        <strain evidence="2 3">TB5</strain>
    </source>
</reference>
<proteinExistence type="predicted"/>
<dbReference type="Proteomes" id="UP000595897">
    <property type="component" value="Chromosome"/>
</dbReference>
<keyword evidence="1" id="KW-0472">Membrane</keyword>
<evidence type="ECO:0000313" key="3">
    <source>
        <dbReference type="Proteomes" id="UP000595897"/>
    </source>
</evidence>
<dbReference type="AlphaFoldDB" id="A0A7R7EK85"/>
<accession>A0A7R7EK85</accession>
<feature type="transmembrane region" description="Helical" evidence="1">
    <location>
        <begin position="15"/>
        <end position="34"/>
    </location>
</feature>
<keyword evidence="1" id="KW-1133">Transmembrane helix</keyword>
<evidence type="ECO:0000256" key="1">
    <source>
        <dbReference type="SAM" id="Phobius"/>
    </source>
</evidence>
<evidence type="ECO:0000313" key="2">
    <source>
        <dbReference type="EMBL" id="BCN30330.1"/>
    </source>
</evidence>
<evidence type="ECO:0008006" key="4">
    <source>
        <dbReference type="Google" id="ProtNLM"/>
    </source>
</evidence>
<keyword evidence="3" id="KW-1185">Reference proteome</keyword>
<dbReference type="EMBL" id="AP024169">
    <property type="protein sequence ID" value="BCN30330.1"/>
    <property type="molecule type" value="Genomic_DNA"/>
</dbReference>
<sequence length="40" mass="4593">MLDRFLISLEIMGKGMLGIFIILIIIMLIVMLLSKITKEK</sequence>
<dbReference type="KEGG" id="ahb:bsdtb5_16250"/>
<keyword evidence="1" id="KW-0812">Transmembrane</keyword>
<gene>
    <name evidence="2" type="ORF">bsdtb5_16250</name>
</gene>